<name>A0A0M3JYV5_ANISI</name>
<dbReference type="PANTHER" id="PTHR15104">
    <property type="entry name" value="DIHYDROPTERIDINE REDUCTASE"/>
    <property type="match status" value="1"/>
</dbReference>
<gene>
    <name evidence="13" type="ORF">ASIM_LOCUS13075</name>
</gene>
<dbReference type="CDD" id="cd05334">
    <property type="entry name" value="DHPR_SDR_c_like"/>
    <property type="match status" value="1"/>
</dbReference>
<dbReference type="InterPro" id="IPR036291">
    <property type="entry name" value="NAD(P)-bd_dom_sf"/>
</dbReference>
<comment type="function">
    <text evidence="6">Catalyzes the conversion of quinonoid dihydrobiopterin into tetrahydrobiopterin.</text>
</comment>
<dbReference type="EMBL" id="UYRR01031308">
    <property type="protein sequence ID" value="VDK48869.1"/>
    <property type="molecule type" value="Genomic_DNA"/>
</dbReference>
<dbReference type="AlphaFoldDB" id="A0A0M3JYV5"/>
<dbReference type="GO" id="GO:0004155">
    <property type="term" value="F:6,7-dihydropteridine reductase activity"/>
    <property type="evidence" value="ECO:0007669"/>
    <property type="project" value="UniProtKB-EC"/>
</dbReference>
<dbReference type="GO" id="GO:0070404">
    <property type="term" value="F:NADH binding"/>
    <property type="evidence" value="ECO:0007669"/>
    <property type="project" value="TreeGrafter"/>
</dbReference>
<evidence type="ECO:0000256" key="2">
    <source>
        <dbReference type="ARBA" id="ARBA00011738"/>
    </source>
</evidence>
<dbReference type="PANTHER" id="PTHR15104:SF0">
    <property type="entry name" value="DIHYDROPTERIDINE REDUCTASE"/>
    <property type="match status" value="1"/>
</dbReference>
<proteinExistence type="inferred from homology"/>
<comment type="similarity">
    <text evidence="1">Belongs to the short-chain dehydrogenases/reductases (SDR) family.</text>
</comment>
<comment type="catalytic activity">
    <reaction evidence="12">
        <text>5,6,7,8-tetrahydropteridine + NAD(+) = 6,7-dihydropteridine + NADH + H(+)</text>
        <dbReference type="Rhea" id="RHEA:17869"/>
        <dbReference type="ChEBI" id="CHEBI:15378"/>
        <dbReference type="ChEBI" id="CHEBI:28889"/>
        <dbReference type="ChEBI" id="CHEBI:30156"/>
        <dbReference type="ChEBI" id="CHEBI:57540"/>
        <dbReference type="ChEBI" id="CHEBI:57945"/>
        <dbReference type="EC" id="1.5.1.34"/>
    </reaction>
    <physiologicalReaction direction="right-to-left" evidence="12">
        <dbReference type="Rhea" id="RHEA:17871"/>
    </physiologicalReaction>
</comment>
<keyword evidence="14" id="KW-1185">Reference proteome</keyword>
<dbReference type="SUPFAM" id="SSF51735">
    <property type="entry name" value="NAD(P)-binding Rossmann-fold domains"/>
    <property type="match status" value="1"/>
</dbReference>
<dbReference type="WBParaSite" id="ASIM_0001364701-mRNA-1">
    <property type="protein sequence ID" value="ASIM_0001364701-mRNA-1"/>
    <property type="gene ID" value="ASIM_0001364701"/>
</dbReference>
<evidence type="ECO:0000313" key="15">
    <source>
        <dbReference type="WBParaSite" id="ASIM_0001364701-mRNA-1"/>
    </source>
</evidence>
<dbReference type="EC" id="1.5.1.34" evidence="7"/>
<evidence type="ECO:0000256" key="4">
    <source>
        <dbReference type="ARBA" id="ARBA00023002"/>
    </source>
</evidence>
<evidence type="ECO:0000313" key="14">
    <source>
        <dbReference type="Proteomes" id="UP000267096"/>
    </source>
</evidence>
<evidence type="ECO:0000313" key="13">
    <source>
        <dbReference type="EMBL" id="VDK48869.1"/>
    </source>
</evidence>
<evidence type="ECO:0000256" key="7">
    <source>
        <dbReference type="ARBA" id="ARBA00039153"/>
    </source>
</evidence>
<keyword evidence="3" id="KW-0521">NADP</keyword>
<organism evidence="15">
    <name type="scientific">Anisakis simplex</name>
    <name type="common">Herring worm</name>
    <dbReference type="NCBI Taxonomy" id="6269"/>
    <lineage>
        <taxon>Eukaryota</taxon>
        <taxon>Metazoa</taxon>
        <taxon>Ecdysozoa</taxon>
        <taxon>Nematoda</taxon>
        <taxon>Chromadorea</taxon>
        <taxon>Rhabditida</taxon>
        <taxon>Spirurina</taxon>
        <taxon>Ascaridomorpha</taxon>
        <taxon>Ascaridoidea</taxon>
        <taxon>Anisakidae</taxon>
        <taxon>Anisakis</taxon>
        <taxon>Anisakis simplex complex</taxon>
    </lineage>
</organism>
<reference evidence="15" key="1">
    <citation type="submission" date="2017-02" db="UniProtKB">
        <authorList>
            <consortium name="WormBaseParasite"/>
        </authorList>
    </citation>
    <scope>IDENTIFICATION</scope>
</reference>
<dbReference type="GO" id="GO:0070402">
    <property type="term" value="F:NADPH binding"/>
    <property type="evidence" value="ECO:0007669"/>
    <property type="project" value="TreeGrafter"/>
</dbReference>
<sequence length="237" mass="25890">MCSGRVIVYGGRGALGSSIIKYFKNKGYWIANIDMYENEEANMNVTVPKDLSWKQQEDHIIGSLKPVLSNQSIDALLCVAGGWAGGDVSNEALINSCDAMLQQSLYPSVISARLAHLFLKNNALLQFTGAKAALNGTPTMLGYGLAKASIHHLVKSLSVQQSPLHKMNICCVALLPDILDTPSNRKFIKNADFTTWTSLEYISELLHEWTVNQECRPKNGSLVVLNTKDGVTSTSLC</sequence>
<evidence type="ECO:0000256" key="5">
    <source>
        <dbReference type="ARBA" id="ARBA00023007"/>
    </source>
</evidence>
<dbReference type="GO" id="GO:0006729">
    <property type="term" value="P:tetrahydrobiopterin biosynthetic process"/>
    <property type="evidence" value="ECO:0007669"/>
    <property type="project" value="UniProtKB-KW"/>
</dbReference>
<evidence type="ECO:0000256" key="8">
    <source>
        <dbReference type="ARBA" id="ARBA00039520"/>
    </source>
</evidence>
<dbReference type="GO" id="GO:0005737">
    <property type="term" value="C:cytoplasm"/>
    <property type="evidence" value="ECO:0007669"/>
    <property type="project" value="TreeGrafter"/>
</dbReference>
<keyword evidence="4" id="KW-0560">Oxidoreductase</keyword>
<evidence type="ECO:0000256" key="6">
    <source>
        <dbReference type="ARBA" id="ARBA00037099"/>
    </source>
</evidence>
<dbReference type="Gene3D" id="3.40.50.720">
    <property type="entry name" value="NAD(P)-binding Rossmann-like Domain"/>
    <property type="match status" value="1"/>
</dbReference>
<evidence type="ECO:0000256" key="10">
    <source>
        <dbReference type="ARBA" id="ARBA00042518"/>
    </source>
</evidence>
<comment type="catalytic activity">
    <reaction evidence="11">
        <text>5,6,7,8-tetrahydropteridine + NADP(+) = 6,7-dihydropteridine + NADPH + H(+)</text>
        <dbReference type="Rhea" id="RHEA:17865"/>
        <dbReference type="ChEBI" id="CHEBI:15378"/>
        <dbReference type="ChEBI" id="CHEBI:28889"/>
        <dbReference type="ChEBI" id="CHEBI:30156"/>
        <dbReference type="ChEBI" id="CHEBI:57783"/>
        <dbReference type="ChEBI" id="CHEBI:58349"/>
        <dbReference type="EC" id="1.5.1.34"/>
    </reaction>
    <physiologicalReaction direction="right-to-left" evidence="11">
        <dbReference type="Rhea" id="RHEA:17867"/>
    </physiologicalReaction>
</comment>
<keyword evidence="5" id="KW-0783">Tetrahydrobiopterin biosynthesis</keyword>
<evidence type="ECO:0000256" key="3">
    <source>
        <dbReference type="ARBA" id="ARBA00022857"/>
    </source>
</evidence>
<evidence type="ECO:0000256" key="12">
    <source>
        <dbReference type="ARBA" id="ARBA00047536"/>
    </source>
</evidence>
<dbReference type="FunFam" id="3.40.50.720:FF:000157">
    <property type="entry name" value="Quinoid dihydropteridine reductase"/>
    <property type="match status" value="1"/>
</dbReference>
<protein>
    <recommendedName>
        <fullName evidence="8">Dihydropteridine reductase</fullName>
        <ecNumber evidence="7">1.5.1.34</ecNumber>
    </recommendedName>
    <alternativeName>
        <fullName evidence="10">HDHPR</fullName>
    </alternativeName>
    <alternativeName>
        <fullName evidence="9">Quinoid dihydropteridine reductase</fullName>
    </alternativeName>
</protein>
<evidence type="ECO:0000256" key="11">
    <source>
        <dbReference type="ARBA" id="ARBA00047429"/>
    </source>
</evidence>
<reference evidence="13 14" key="2">
    <citation type="submission" date="2018-11" db="EMBL/GenBank/DDBJ databases">
        <authorList>
            <consortium name="Pathogen Informatics"/>
        </authorList>
    </citation>
    <scope>NUCLEOTIDE SEQUENCE [LARGE SCALE GENOMIC DNA]</scope>
</reference>
<evidence type="ECO:0000256" key="1">
    <source>
        <dbReference type="ARBA" id="ARBA00006484"/>
    </source>
</evidence>
<dbReference type="Proteomes" id="UP000267096">
    <property type="component" value="Unassembled WGS sequence"/>
</dbReference>
<comment type="subunit">
    <text evidence="2">Homodimer.</text>
</comment>
<dbReference type="OrthoDB" id="1204at2759"/>
<evidence type="ECO:0000256" key="9">
    <source>
        <dbReference type="ARBA" id="ARBA00041348"/>
    </source>
</evidence>
<dbReference type="GO" id="GO:0006559">
    <property type="term" value="P:L-phenylalanine catabolic process"/>
    <property type="evidence" value="ECO:0007669"/>
    <property type="project" value="TreeGrafter"/>
</dbReference>
<accession>A0A0M3JYV5</accession>